<dbReference type="Proteomes" id="UP000586918">
    <property type="component" value="Unassembled WGS sequence"/>
</dbReference>
<name>A0A848DH27_9PSEU</name>
<comment type="caution">
    <text evidence="1">The sequence shown here is derived from an EMBL/GenBank/DDBJ whole genome shotgun (WGS) entry which is preliminary data.</text>
</comment>
<dbReference type="AlphaFoldDB" id="A0A848DH27"/>
<dbReference type="RefSeq" id="WP_169412602.1">
    <property type="nucleotide sequence ID" value="NZ_JAAXKZ010000029.1"/>
</dbReference>
<proteinExistence type="predicted"/>
<sequence>MTTAAGATGTGLELRISFRQYDGEMLGRCWCGRTWTSSHPREMWDWLDDHEHAPATSSNGPGGRDVD</sequence>
<accession>A0A848DH27</accession>
<organism evidence="1 2">
    <name type="scientific">Pseudonocardia bannensis</name>
    <dbReference type="NCBI Taxonomy" id="630973"/>
    <lineage>
        <taxon>Bacteria</taxon>
        <taxon>Bacillati</taxon>
        <taxon>Actinomycetota</taxon>
        <taxon>Actinomycetes</taxon>
        <taxon>Pseudonocardiales</taxon>
        <taxon>Pseudonocardiaceae</taxon>
        <taxon>Pseudonocardia</taxon>
    </lineage>
</organism>
<evidence type="ECO:0000313" key="2">
    <source>
        <dbReference type="Proteomes" id="UP000586918"/>
    </source>
</evidence>
<keyword evidence="2" id="KW-1185">Reference proteome</keyword>
<gene>
    <name evidence="1" type="ORF">HF519_10450</name>
</gene>
<dbReference type="EMBL" id="JAAXKZ010000029">
    <property type="protein sequence ID" value="NMH91982.1"/>
    <property type="molecule type" value="Genomic_DNA"/>
</dbReference>
<protein>
    <submittedName>
        <fullName evidence="1">Uncharacterized protein</fullName>
    </submittedName>
</protein>
<reference evidence="1 2" key="1">
    <citation type="submission" date="2020-04" db="EMBL/GenBank/DDBJ databases">
        <authorList>
            <person name="Klaysubun C."/>
            <person name="Duangmal K."/>
            <person name="Lipun K."/>
        </authorList>
    </citation>
    <scope>NUCLEOTIDE SEQUENCE [LARGE SCALE GENOMIC DNA]</scope>
    <source>
        <strain evidence="1 2">DSM 45300</strain>
    </source>
</reference>
<evidence type="ECO:0000313" key="1">
    <source>
        <dbReference type="EMBL" id="NMH91982.1"/>
    </source>
</evidence>